<dbReference type="Pfam" id="PF00582">
    <property type="entry name" value="Usp"/>
    <property type="match status" value="1"/>
</dbReference>
<evidence type="ECO:0000256" key="1">
    <source>
        <dbReference type="ARBA" id="ARBA00008791"/>
    </source>
</evidence>
<dbReference type="CDD" id="cd00293">
    <property type="entry name" value="USP-like"/>
    <property type="match status" value="1"/>
</dbReference>
<organism evidence="3">
    <name type="scientific">Thermosporothrix sp. COM3</name>
    <dbReference type="NCBI Taxonomy" id="2490863"/>
    <lineage>
        <taxon>Bacteria</taxon>
        <taxon>Bacillati</taxon>
        <taxon>Chloroflexota</taxon>
        <taxon>Ktedonobacteria</taxon>
        <taxon>Ktedonobacterales</taxon>
        <taxon>Thermosporotrichaceae</taxon>
        <taxon>Thermosporothrix</taxon>
    </lineage>
</organism>
<dbReference type="PRINTS" id="PR01438">
    <property type="entry name" value="UNVRSLSTRESS"/>
</dbReference>
<dbReference type="AlphaFoldDB" id="A0A455SIL3"/>
<feature type="domain" description="UspA" evidence="2">
    <location>
        <begin position="1"/>
        <end position="144"/>
    </location>
</feature>
<dbReference type="Gene3D" id="3.40.50.620">
    <property type="entry name" value="HUPs"/>
    <property type="match status" value="2"/>
</dbReference>
<dbReference type="InterPro" id="IPR006015">
    <property type="entry name" value="Universal_stress_UspA"/>
</dbReference>
<dbReference type="InterPro" id="IPR006016">
    <property type="entry name" value="UspA"/>
</dbReference>
<sequence length="336" mass="37140">MFQRILIPLDGSQRAEQALPTAATIARFFQATVILLRVCPSDTELLWTISNAPRVFSDVLEQEIQQADTYLSRIRAAGEQEGIHTVALRRQGNPARLILEVAVAYRCDLIVMCSHGATGLKRWVLGSVAHHVSRHSTTSVLIVREGTEAPTIHHAEGVRQISIQIALDGSPLAETIIPAAIDLSAALSDPLPGKIRLIQVVEQDLFAGRQQTENENEQHLRRHFLSQAHQYLQAVQRRIAMEMPATVPCDLETEVVVGQDIASTLLEQASLHEEEDEEDIILALVTRSRGLSRWAVGSVADRLLTWAHRPLFIRCPSSFSLSEPSTLGEMAVPTKD</sequence>
<dbReference type="PANTHER" id="PTHR46268:SF6">
    <property type="entry name" value="UNIVERSAL STRESS PROTEIN UP12"/>
    <property type="match status" value="1"/>
</dbReference>
<evidence type="ECO:0000259" key="2">
    <source>
        <dbReference type="Pfam" id="PF00582"/>
    </source>
</evidence>
<gene>
    <name evidence="3" type="ORF">KTC_19120</name>
</gene>
<proteinExistence type="inferred from homology"/>
<dbReference type="InterPro" id="IPR014729">
    <property type="entry name" value="Rossmann-like_a/b/a_fold"/>
</dbReference>
<dbReference type="PANTHER" id="PTHR46268">
    <property type="entry name" value="STRESS RESPONSE PROTEIN NHAX"/>
    <property type="match status" value="1"/>
</dbReference>
<dbReference type="SUPFAM" id="SSF52402">
    <property type="entry name" value="Adenine nucleotide alpha hydrolases-like"/>
    <property type="match status" value="2"/>
</dbReference>
<comment type="similarity">
    <text evidence="1">Belongs to the universal stress protein A family.</text>
</comment>
<name>A0A455SIL3_9CHLR</name>
<evidence type="ECO:0000313" key="3">
    <source>
        <dbReference type="EMBL" id="BBH87161.1"/>
    </source>
</evidence>
<accession>A0A455SIL3</accession>
<reference evidence="3" key="1">
    <citation type="submission" date="2018-12" db="EMBL/GenBank/DDBJ databases">
        <title>Novel natural products biosynthetic potential of the class Ktedonobacteria.</title>
        <authorList>
            <person name="Zheng Y."/>
            <person name="Saitou A."/>
            <person name="Wang C.M."/>
            <person name="Toyoda A."/>
            <person name="Minakuchi Y."/>
            <person name="Sekiguchi Y."/>
            <person name="Ueda K."/>
            <person name="Takano H."/>
            <person name="Sakai Y."/>
            <person name="Yokota A."/>
            <person name="Yabe S."/>
        </authorList>
    </citation>
    <scope>NUCLEOTIDE SEQUENCE</scope>
    <source>
        <strain evidence="3">COM3</strain>
    </source>
</reference>
<protein>
    <submittedName>
        <fullName evidence="3">Universal stress protein UspA</fullName>
    </submittedName>
</protein>
<dbReference type="EMBL" id="AP019376">
    <property type="protein sequence ID" value="BBH87161.1"/>
    <property type="molecule type" value="Genomic_DNA"/>
</dbReference>